<reference evidence="13 14" key="1">
    <citation type="submission" date="2023-12" db="EMBL/GenBank/DDBJ databases">
        <title>Description of an unclassified Opitutus bacterium of Verrucomicrobiota.</title>
        <authorList>
            <person name="Zhang D.-F."/>
        </authorList>
    </citation>
    <scope>NUCLEOTIDE SEQUENCE [LARGE SCALE GENOMIC DNA]</scope>
    <source>
        <strain evidence="13 14">WL0086</strain>
    </source>
</reference>
<evidence type="ECO:0000313" key="13">
    <source>
        <dbReference type="EMBL" id="WRQ86395.1"/>
    </source>
</evidence>
<feature type="signal peptide" evidence="11">
    <location>
        <begin position="1"/>
        <end position="34"/>
    </location>
</feature>
<evidence type="ECO:0000256" key="3">
    <source>
        <dbReference type="ARBA" id="ARBA00022452"/>
    </source>
</evidence>
<dbReference type="PANTHER" id="PTHR32552:SF68">
    <property type="entry name" value="FERRICHROME OUTER MEMBRANE TRANSPORTER_PHAGE RECEPTOR"/>
    <property type="match status" value="1"/>
</dbReference>
<evidence type="ECO:0000256" key="9">
    <source>
        <dbReference type="ARBA" id="ARBA00023136"/>
    </source>
</evidence>
<evidence type="ECO:0000256" key="6">
    <source>
        <dbReference type="ARBA" id="ARBA00022729"/>
    </source>
</evidence>
<evidence type="ECO:0000256" key="8">
    <source>
        <dbReference type="ARBA" id="ARBA00023065"/>
    </source>
</evidence>
<evidence type="ECO:0000313" key="14">
    <source>
        <dbReference type="Proteomes" id="UP000738431"/>
    </source>
</evidence>
<keyword evidence="13" id="KW-0675">Receptor</keyword>
<keyword evidence="3" id="KW-1134">Transmembrane beta strand</keyword>
<evidence type="ECO:0000256" key="11">
    <source>
        <dbReference type="SAM" id="SignalP"/>
    </source>
</evidence>
<evidence type="ECO:0000256" key="7">
    <source>
        <dbReference type="ARBA" id="ARBA00023004"/>
    </source>
</evidence>
<keyword evidence="4" id="KW-0410">Iron transport</keyword>
<evidence type="ECO:0000256" key="1">
    <source>
        <dbReference type="ARBA" id="ARBA00004571"/>
    </source>
</evidence>
<keyword evidence="6 11" id="KW-0732">Signal</keyword>
<dbReference type="PANTHER" id="PTHR32552">
    <property type="entry name" value="FERRICHROME IRON RECEPTOR-RELATED"/>
    <property type="match status" value="1"/>
</dbReference>
<evidence type="ECO:0000256" key="5">
    <source>
        <dbReference type="ARBA" id="ARBA00022692"/>
    </source>
</evidence>
<feature type="chain" id="PRO_5045663298" evidence="11">
    <location>
        <begin position="35"/>
        <end position="976"/>
    </location>
</feature>
<dbReference type="SUPFAM" id="SSF56935">
    <property type="entry name" value="Porins"/>
    <property type="match status" value="1"/>
</dbReference>
<keyword evidence="2" id="KW-0813">Transport</keyword>
<feature type="domain" description="TonB-dependent receptor plug" evidence="12">
    <location>
        <begin position="82"/>
        <end position="184"/>
    </location>
</feature>
<organism evidence="13 14">
    <name type="scientific">Actomonas aquatica</name>
    <dbReference type="NCBI Taxonomy" id="2866162"/>
    <lineage>
        <taxon>Bacteria</taxon>
        <taxon>Pseudomonadati</taxon>
        <taxon>Verrucomicrobiota</taxon>
        <taxon>Opitutia</taxon>
        <taxon>Opitutales</taxon>
        <taxon>Opitutaceae</taxon>
        <taxon>Actomonas</taxon>
    </lineage>
</organism>
<keyword evidence="7" id="KW-0408">Iron</keyword>
<comment type="subcellular location">
    <subcellularLocation>
        <location evidence="1">Cell outer membrane</location>
        <topology evidence="1">Multi-pass membrane protein</topology>
    </subcellularLocation>
</comment>
<keyword evidence="14" id="KW-1185">Reference proteome</keyword>
<evidence type="ECO:0000256" key="4">
    <source>
        <dbReference type="ARBA" id="ARBA00022496"/>
    </source>
</evidence>
<dbReference type="RefSeq" id="WP_221031318.1">
    <property type="nucleotide sequence ID" value="NZ_CP139781.1"/>
</dbReference>
<gene>
    <name evidence="13" type="ORF">K1X11_016385</name>
</gene>
<accession>A0ABZ1C465</accession>
<dbReference type="InterPro" id="IPR039426">
    <property type="entry name" value="TonB-dep_rcpt-like"/>
</dbReference>
<evidence type="ECO:0000256" key="2">
    <source>
        <dbReference type="ARBA" id="ARBA00022448"/>
    </source>
</evidence>
<protein>
    <submittedName>
        <fullName evidence="13">TonB-dependent receptor plug domain-containing protein</fullName>
    </submittedName>
</protein>
<dbReference type="Gene3D" id="2.170.130.10">
    <property type="entry name" value="TonB-dependent receptor, plug domain"/>
    <property type="match status" value="1"/>
</dbReference>
<sequence>MNPICSSPFTPAGRLKVRALTVLGLSCWSLGVLAQGVDNPTPDAPEDENLVVLNPFTVSADRDVGYLANSTLAGSRTNTEIKDLANPLDIFTPELISDLGVQDIQDLTALANGVEPNGAGGYNTEGQEVSIWNYNYMQIRGFKTGIATRNFMDLNSTYEAYNSDRVEFSKGPNSILFGAGNPGGSSNYATKVPMLARSAYEVQHRTDDLGSQRLSTDLNQVLIPGTLALRFNSLWEDRDFYREPAYEKDRGMHLTARWQPTASTTITLGYEDRVTHRASPRGAFSNDYVTRWLNAGAPLVTAVPANNQVVLEGSSDRQSASTAGVTTTNSDRWVMVDGVIRNMRRTAVGDDIFTNDNRMDTVATGLDYPEKYWSGGPNGINDNDQQITELNITQRVTDDFYLDFSFGHSDSINRTGQSVSRDIYVDPNDFGDNTHPGEWYIESRPFWIDRGIEITDARLTASYELDLTGISKWFGRHQIAAMYEHSERDEWWDNGRLTLTATPDGPVTGNLRAGRLAFYLREYLDPANGKYAASDYRDLYYSDGFSQDGYTASFLRRESWAAYHTLDELDTLLGVVQSRWWDDRIVTTIGLRRDYRDFTTAPMATDSVTQLPYAVEIVPGAPAGATSTKYAAFLDPAEETNGISRNFGAVVHVTDWLSLTGNYATNFSPRATSRDLYGDYVEASSGESTDIGVRLNLFEDKVNVSLLHFKTSELNSITNGDSINTPIKLMSIIEDLLVDNGVVNTNILALNGNHTTSDRTGEGEELMIIGNPTPQWSFRLSASRLINEQRNVGPDIRAFYDERMPFYRAQDQSLTPADRNKTLAEYLTEVDEQYALLQTREKVKVFPSSEYNVRLTGKYTFDRDSVLKGLSIGGTGKWTSAPVIGYYKMANGAFDVNRYDEGEDLFTADLFLAYQRKFGRDLRWKVQLNVSNLFDNTDPIAVSSINDVDAADFEWVVYRHRPVFGRVFSLTNTISF</sequence>
<evidence type="ECO:0000259" key="12">
    <source>
        <dbReference type="Pfam" id="PF07715"/>
    </source>
</evidence>
<evidence type="ECO:0000256" key="10">
    <source>
        <dbReference type="ARBA" id="ARBA00023237"/>
    </source>
</evidence>
<dbReference type="Gene3D" id="2.40.170.20">
    <property type="entry name" value="TonB-dependent receptor, beta-barrel domain"/>
    <property type="match status" value="1"/>
</dbReference>
<dbReference type="EMBL" id="CP139781">
    <property type="protein sequence ID" value="WRQ86395.1"/>
    <property type="molecule type" value="Genomic_DNA"/>
</dbReference>
<proteinExistence type="predicted"/>
<dbReference type="Proteomes" id="UP000738431">
    <property type="component" value="Chromosome"/>
</dbReference>
<dbReference type="InterPro" id="IPR037066">
    <property type="entry name" value="Plug_dom_sf"/>
</dbReference>
<dbReference type="Pfam" id="PF07715">
    <property type="entry name" value="Plug"/>
    <property type="match status" value="1"/>
</dbReference>
<keyword evidence="10" id="KW-0998">Cell outer membrane</keyword>
<name>A0ABZ1C465_9BACT</name>
<dbReference type="InterPro" id="IPR012910">
    <property type="entry name" value="Plug_dom"/>
</dbReference>
<keyword evidence="9" id="KW-0472">Membrane</keyword>
<dbReference type="InterPro" id="IPR036942">
    <property type="entry name" value="Beta-barrel_TonB_sf"/>
</dbReference>
<keyword evidence="8" id="KW-0406">Ion transport</keyword>
<keyword evidence="5" id="KW-0812">Transmembrane</keyword>